<dbReference type="InterPro" id="IPR003313">
    <property type="entry name" value="AraC-bd"/>
</dbReference>
<evidence type="ECO:0000256" key="2">
    <source>
        <dbReference type="ARBA" id="ARBA00023125"/>
    </source>
</evidence>
<proteinExistence type="predicted"/>
<dbReference type="Gene3D" id="2.60.120.10">
    <property type="entry name" value="Jelly Rolls"/>
    <property type="match status" value="1"/>
</dbReference>
<keyword evidence="3" id="KW-0010">Activator</keyword>
<dbReference type="InterPro" id="IPR050204">
    <property type="entry name" value="AraC_XylS_family_regulators"/>
</dbReference>
<dbReference type="PROSITE" id="PS01124">
    <property type="entry name" value="HTH_ARAC_FAMILY_2"/>
    <property type="match status" value="1"/>
</dbReference>
<dbReference type="InterPro" id="IPR009057">
    <property type="entry name" value="Homeodomain-like_sf"/>
</dbReference>
<sequence>MSLRDVAEAGRLAELTGLLETCSVGGFQADFVGWGFYPASPWRNYWHRHSSYEVCLAYSGAGRFSIGAEHHDVGAGDVFVARPGDIHEIESSQTDPLGIAFWGFTLRAGREGPLPGERGWWSGLTDTTGPAVSRSIGSLASLVTALAEQAAPLRSGYETGLAGLGAALVVDTARAFAAEDDLRTEPPVGGRLSPAVAAMQRYLADNLSRPMTVHDVAAAVHLSERHAERLFREQTGASLMTTVRRMRLDLAAALLLHTDTDTTVTEVAQACGYLDVRAFSTAFRRRHGHSPLAHRSLGGTLHL</sequence>
<organism evidence="6 7">
    <name type="scientific">Streptomyces endocoffeicus</name>
    <dbReference type="NCBI Taxonomy" id="2898945"/>
    <lineage>
        <taxon>Bacteria</taxon>
        <taxon>Bacillati</taxon>
        <taxon>Actinomycetota</taxon>
        <taxon>Actinomycetes</taxon>
        <taxon>Kitasatosporales</taxon>
        <taxon>Streptomycetaceae</taxon>
        <taxon>Streptomyces</taxon>
    </lineage>
</organism>
<keyword evidence="1" id="KW-0805">Transcription regulation</keyword>
<evidence type="ECO:0000256" key="3">
    <source>
        <dbReference type="ARBA" id="ARBA00023159"/>
    </source>
</evidence>
<evidence type="ECO:0000313" key="6">
    <source>
        <dbReference type="EMBL" id="MBL1119674.1"/>
    </source>
</evidence>
<keyword evidence="7" id="KW-1185">Reference proteome</keyword>
<dbReference type="PROSITE" id="PS00041">
    <property type="entry name" value="HTH_ARAC_FAMILY_1"/>
    <property type="match status" value="1"/>
</dbReference>
<dbReference type="EMBL" id="JAERRG010000035">
    <property type="protein sequence ID" value="MBL1119674.1"/>
    <property type="molecule type" value="Genomic_DNA"/>
</dbReference>
<reference evidence="6 7" key="1">
    <citation type="submission" date="2021-01" db="EMBL/GenBank/DDBJ databases">
        <title>WGS of actinomycetes isolated from Thailand.</title>
        <authorList>
            <person name="Thawai C."/>
        </authorList>
    </citation>
    <scope>NUCLEOTIDE SEQUENCE [LARGE SCALE GENOMIC DNA]</scope>
    <source>
        <strain evidence="6 7">CA3R110</strain>
    </source>
</reference>
<evidence type="ECO:0000259" key="5">
    <source>
        <dbReference type="PROSITE" id="PS01124"/>
    </source>
</evidence>
<dbReference type="Proteomes" id="UP000621510">
    <property type="component" value="Unassembled WGS sequence"/>
</dbReference>
<dbReference type="SUPFAM" id="SSF51215">
    <property type="entry name" value="Regulatory protein AraC"/>
    <property type="match status" value="1"/>
</dbReference>
<dbReference type="PANTHER" id="PTHR46796">
    <property type="entry name" value="HTH-TYPE TRANSCRIPTIONAL ACTIVATOR RHAS-RELATED"/>
    <property type="match status" value="1"/>
</dbReference>
<evidence type="ECO:0000256" key="4">
    <source>
        <dbReference type="ARBA" id="ARBA00023163"/>
    </source>
</evidence>
<dbReference type="Pfam" id="PF12833">
    <property type="entry name" value="HTH_18"/>
    <property type="match status" value="1"/>
</dbReference>
<dbReference type="Pfam" id="PF02311">
    <property type="entry name" value="AraC_binding"/>
    <property type="match status" value="1"/>
</dbReference>
<gene>
    <name evidence="6" type="ORF">JK364_46270</name>
</gene>
<dbReference type="InterPro" id="IPR018060">
    <property type="entry name" value="HTH_AraC"/>
</dbReference>
<evidence type="ECO:0000313" key="7">
    <source>
        <dbReference type="Proteomes" id="UP000621510"/>
    </source>
</evidence>
<keyword evidence="2" id="KW-0238">DNA-binding</keyword>
<dbReference type="SUPFAM" id="SSF46689">
    <property type="entry name" value="Homeodomain-like"/>
    <property type="match status" value="2"/>
</dbReference>
<accession>A0ABS1Q4S2</accession>
<protein>
    <submittedName>
        <fullName evidence="6">Helix-turn-helix transcriptional regulator</fullName>
    </submittedName>
</protein>
<name>A0ABS1Q4S2_9ACTN</name>
<dbReference type="InterPro" id="IPR014710">
    <property type="entry name" value="RmlC-like_jellyroll"/>
</dbReference>
<keyword evidence="4" id="KW-0804">Transcription</keyword>
<dbReference type="RefSeq" id="WP_201857452.1">
    <property type="nucleotide sequence ID" value="NZ_JAERRG010000035.1"/>
</dbReference>
<evidence type="ECO:0000256" key="1">
    <source>
        <dbReference type="ARBA" id="ARBA00023015"/>
    </source>
</evidence>
<dbReference type="SMART" id="SM00342">
    <property type="entry name" value="HTH_ARAC"/>
    <property type="match status" value="1"/>
</dbReference>
<dbReference type="InterPro" id="IPR037923">
    <property type="entry name" value="HTH-like"/>
</dbReference>
<comment type="caution">
    <text evidence="6">The sequence shown here is derived from an EMBL/GenBank/DDBJ whole genome shotgun (WGS) entry which is preliminary data.</text>
</comment>
<feature type="domain" description="HTH araC/xylS-type" evidence="5">
    <location>
        <begin position="197"/>
        <end position="297"/>
    </location>
</feature>
<dbReference type="InterPro" id="IPR018062">
    <property type="entry name" value="HTH_AraC-typ_CS"/>
</dbReference>
<dbReference type="Gene3D" id="1.10.10.60">
    <property type="entry name" value="Homeodomain-like"/>
    <property type="match status" value="1"/>
</dbReference>